<dbReference type="Pfam" id="PF01826">
    <property type="entry name" value="TIL"/>
    <property type="match status" value="1"/>
</dbReference>
<feature type="signal peptide" evidence="1">
    <location>
        <begin position="1"/>
        <end position="22"/>
    </location>
</feature>
<evidence type="ECO:0000313" key="3">
    <source>
        <dbReference type="EMBL" id="KAK2183272.1"/>
    </source>
</evidence>
<gene>
    <name evidence="3" type="ORF">NP493_316g02022</name>
</gene>
<sequence>MAVLLSVLVAVVLLNVPALTDAICPCKNGAPQMNNLGLPVFCGRGSASAKCKDGYECTIDPADRYAVCCPLAPCPFGQVWTTCGSACTATCRNPTPECIKMCVPRCECMPEYPILHKGRCIKLEDCPQRLQPFQGELPMP</sequence>
<dbReference type="InterPro" id="IPR036084">
    <property type="entry name" value="Ser_inhib-like_sf"/>
</dbReference>
<dbReference type="InterPro" id="IPR028150">
    <property type="entry name" value="Lustrin_cystein"/>
</dbReference>
<dbReference type="SUPFAM" id="SSF57567">
    <property type="entry name" value="Serine protease inhibitors"/>
    <property type="match status" value="1"/>
</dbReference>
<dbReference type="Gene3D" id="2.10.25.10">
    <property type="entry name" value="Laminin"/>
    <property type="match status" value="1"/>
</dbReference>
<dbReference type="AlphaFoldDB" id="A0AAD9L5J7"/>
<protein>
    <recommendedName>
        <fullName evidence="2">TIL domain-containing protein</fullName>
    </recommendedName>
</protein>
<organism evidence="3 4">
    <name type="scientific">Ridgeia piscesae</name>
    <name type="common">Tubeworm</name>
    <dbReference type="NCBI Taxonomy" id="27915"/>
    <lineage>
        <taxon>Eukaryota</taxon>
        <taxon>Metazoa</taxon>
        <taxon>Spiralia</taxon>
        <taxon>Lophotrochozoa</taxon>
        <taxon>Annelida</taxon>
        <taxon>Polychaeta</taxon>
        <taxon>Sedentaria</taxon>
        <taxon>Canalipalpata</taxon>
        <taxon>Sabellida</taxon>
        <taxon>Siboglinidae</taxon>
        <taxon>Ridgeia</taxon>
    </lineage>
</organism>
<accession>A0AAD9L5J7</accession>
<feature type="chain" id="PRO_5042240210" description="TIL domain-containing protein" evidence="1">
    <location>
        <begin position="23"/>
        <end position="140"/>
    </location>
</feature>
<comment type="caution">
    <text evidence="3">The sequence shown here is derived from an EMBL/GenBank/DDBJ whole genome shotgun (WGS) entry which is preliminary data.</text>
</comment>
<evidence type="ECO:0000259" key="2">
    <source>
        <dbReference type="Pfam" id="PF01826"/>
    </source>
</evidence>
<dbReference type="EMBL" id="JAODUO010000317">
    <property type="protein sequence ID" value="KAK2183272.1"/>
    <property type="molecule type" value="Genomic_DNA"/>
</dbReference>
<evidence type="ECO:0000256" key="1">
    <source>
        <dbReference type="SAM" id="SignalP"/>
    </source>
</evidence>
<name>A0AAD9L5J7_RIDPI</name>
<dbReference type="CDD" id="cd19941">
    <property type="entry name" value="TIL"/>
    <property type="match status" value="1"/>
</dbReference>
<keyword evidence="4" id="KW-1185">Reference proteome</keyword>
<evidence type="ECO:0000313" key="4">
    <source>
        <dbReference type="Proteomes" id="UP001209878"/>
    </source>
</evidence>
<reference evidence="3" key="1">
    <citation type="journal article" date="2023" name="Mol. Biol. Evol.">
        <title>Third-Generation Sequencing Reveals the Adaptive Role of the Epigenome in Three Deep-Sea Polychaetes.</title>
        <authorList>
            <person name="Perez M."/>
            <person name="Aroh O."/>
            <person name="Sun Y."/>
            <person name="Lan Y."/>
            <person name="Juniper S.K."/>
            <person name="Young C.R."/>
            <person name="Angers B."/>
            <person name="Qian P.Y."/>
        </authorList>
    </citation>
    <scope>NUCLEOTIDE SEQUENCE</scope>
    <source>
        <strain evidence="3">R07B-5</strain>
    </source>
</reference>
<proteinExistence type="predicted"/>
<dbReference type="InterPro" id="IPR002919">
    <property type="entry name" value="TIL_dom"/>
</dbReference>
<dbReference type="Pfam" id="PF14625">
    <property type="entry name" value="Lustrin_cystein"/>
    <property type="match status" value="1"/>
</dbReference>
<dbReference type="Proteomes" id="UP001209878">
    <property type="component" value="Unassembled WGS sequence"/>
</dbReference>
<feature type="domain" description="TIL" evidence="2">
    <location>
        <begin position="74"/>
        <end position="126"/>
    </location>
</feature>
<keyword evidence="1" id="KW-0732">Signal</keyword>